<keyword evidence="5 6" id="KW-0472">Membrane</keyword>
<dbReference type="EMBL" id="VULZ01000018">
    <property type="protein sequence ID" value="MSS15949.1"/>
    <property type="molecule type" value="Genomic_DNA"/>
</dbReference>
<feature type="transmembrane region" description="Helical" evidence="6">
    <location>
        <begin position="152"/>
        <end position="171"/>
    </location>
</feature>
<dbReference type="Pfam" id="PF02687">
    <property type="entry name" value="FtsX"/>
    <property type="match status" value="1"/>
</dbReference>
<evidence type="ECO:0000313" key="9">
    <source>
        <dbReference type="Proteomes" id="UP000481852"/>
    </source>
</evidence>
<evidence type="ECO:0000256" key="5">
    <source>
        <dbReference type="ARBA" id="ARBA00023136"/>
    </source>
</evidence>
<keyword evidence="2 6" id="KW-1003">Cell membrane</keyword>
<dbReference type="GO" id="GO:0055085">
    <property type="term" value="P:transmembrane transport"/>
    <property type="evidence" value="ECO:0007669"/>
    <property type="project" value="UniProtKB-UniRule"/>
</dbReference>
<dbReference type="Proteomes" id="UP000481852">
    <property type="component" value="Unassembled WGS sequence"/>
</dbReference>
<dbReference type="InterPro" id="IPR027022">
    <property type="entry name" value="ABC_permease_BceB-typ"/>
</dbReference>
<dbReference type="GO" id="GO:0005886">
    <property type="term" value="C:plasma membrane"/>
    <property type="evidence" value="ECO:0007669"/>
    <property type="project" value="UniProtKB-SubCell"/>
</dbReference>
<evidence type="ECO:0000256" key="6">
    <source>
        <dbReference type="PIRNR" id="PIRNR018968"/>
    </source>
</evidence>
<comment type="subcellular location">
    <subcellularLocation>
        <location evidence="1 6">Cell membrane</location>
        <topology evidence="1 6">Multi-pass membrane protein</topology>
    </subcellularLocation>
</comment>
<keyword evidence="4 6" id="KW-1133">Transmembrane helix</keyword>
<feature type="transmembrane region" description="Helical" evidence="6">
    <location>
        <begin position="102"/>
        <end position="132"/>
    </location>
</feature>
<keyword evidence="3 6" id="KW-0812">Transmembrane</keyword>
<evidence type="ECO:0000256" key="1">
    <source>
        <dbReference type="ARBA" id="ARBA00004651"/>
    </source>
</evidence>
<dbReference type="AlphaFoldDB" id="A0A6L5X6G6"/>
<dbReference type="PIRSF" id="PIRSF018968">
    <property type="entry name" value="ABC_permease_BceB"/>
    <property type="match status" value="1"/>
</dbReference>
<feature type="transmembrane region" description="Helical" evidence="6">
    <location>
        <begin position="233"/>
        <end position="257"/>
    </location>
</feature>
<organism evidence="8 9">
    <name type="scientific">Porcincola intestinalis</name>
    <dbReference type="NCBI Taxonomy" id="2606632"/>
    <lineage>
        <taxon>Bacteria</taxon>
        <taxon>Bacillati</taxon>
        <taxon>Bacillota</taxon>
        <taxon>Clostridia</taxon>
        <taxon>Lachnospirales</taxon>
        <taxon>Lachnospiraceae</taxon>
        <taxon>Porcincola</taxon>
    </lineage>
</organism>
<evidence type="ECO:0000259" key="7">
    <source>
        <dbReference type="Pfam" id="PF02687"/>
    </source>
</evidence>
<dbReference type="PANTHER" id="PTHR46795">
    <property type="entry name" value="ABC TRANSPORTER PERMEASE-RELATED-RELATED"/>
    <property type="match status" value="1"/>
</dbReference>
<feature type="transmembrane region" description="Helical" evidence="6">
    <location>
        <begin position="508"/>
        <end position="530"/>
    </location>
</feature>
<dbReference type="RefSeq" id="WP_154527318.1">
    <property type="nucleotide sequence ID" value="NZ_VULZ01000018.1"/>
</dbReference>
<protein>
    <submittedName>
        <fullName evidence="8">ABC transporter permease</fullName>
    </submittedName>
</protein>
<sequence>MTFGQFVRNNVLRDKENYAAYWLSSIFTVVVFFVFSADRHHPELSTDPSIKDMMSYAQVAILIFSIGFLALSILAFIKEKRQTYGTLLMMGMSKRQVRRMVFLENLLIGASAVATGVLIGLVFAHLTVMMMARFLHLSEIRYVFPCQAIRDTVIGFLAAFAVVSLFQGRKLTKIPVRELISSRENEGRDMKFHPSLAILGIASLIFGYLLTSFHEIPWIRIFLEQNEILVKNIVPMIIGLVCVGLFLVFREFVFLFLDGIRHRSNRYLQEGNAIWVSGLRDKLKSSVTTMFISTVMLTMAFSSIITCISIIASVRKDITAMNPAAILYMSFEGDHEAEESTELIGQVLRENGVDYQSYRYDILEYGDDEMYANKLLRATDYNHQTGSNLAPADGQAIDISGGKPKTARITATDSDVLDVTGSAAPWLEFHRRNHSYVVSDHTYDSFLSSGKMNIVTVYEYQADDEAYAEEVRSASRILTERIASGYGTPRMFLARIIDMDLQEYEYRLLGYVAFLFSLIFIVASASLLYFRLVNDARENLPQSKNLFRFGLSVPQILKVQKRQMRILFLLPLAFAVLSTFFAMNFMINIEAASTHIFVRAAVILVPLILLELGYFTLLNRRFEWNLRRYLAVE</sequence>
<dbReference type="InterPro" id="IPR003838">
    <property type="entry name" value="ABC3_permease_C"/>
</dbReference>
<evidence type="ECO:0000256" key="4">
    <source>
        <dbReference type="ARBA" id="ARBA00022989"/>
    </source>
</evidence>
<evidence type="ECO:0000313" key="8">
    <source>
        <dbReference type="EMBL" id="MSS15949.1"/>
    </source>
</evidence>
<gene>
    <name evidence="8" type="ORF">FYJ35_13100</name>
</gene>
<reference evidence="8 9" key="1">
    <citation type="submission" date="2019-08" db="EMBL/GenBank/DDBJ databases">
        <title>In-depth cultivation of the pig gut microbiome towards novel bacterial diversity and tailored functional studies.</title>
        <authorList>
            <person name="Wylensek D."/>
            <person name="Hitch T.C.A."/>
            <person name="Clavel T."/>
        </authorList>
    </citation>
    <scope>NUCLEOTIDE SEQUENCE [LARGE SCALE GENOMIC DNA]</scope>
    <source>
        <strain evidence="8 9">Oil+RF-744-WCA-WT-11</strain>
    </source>
</reference>
<feature type="transmembrane region" description="Helical" evidence="6">
    <location>
        <begin position="18"/>
        <end position="36"/>
    </location>
</feature>
<feature type="transmembrane region" description="Helical" evidence="6">
    <location>
        <begin position="597"/>
        <end position="618"/>
    </location>
</feature>
<proteinExistence type="inferred from homology"/>
<dbReference type="InterPro" id="IPR052536">
    <property type="entry name" value="ABC-4_Integral_Memb_Prot"/>
</dbReference>
<keyword evidence="6" id="KW-0813">Transport</keyword>
<accession>A0A6L5X6G6</accession>
<evidence type="ECO:0000256" key="3">
    <source>
        <dbReference type="ARBA" id="ARBA00022692"/>
    </source>
</evidence>
<evidence type="ECO:0000256" key="2">
    <source>
        <dbReference type="ARBA" id="ARBA00022475"/>
    </source>
</evidence>
<feature type="transmembrane region" description="Helical" evidence="6">
    <location>
        <begin position="192"/>
        <end position="213"/>
    </location>
</feature>
<feature type="domain" description="ABC3 transporter permease C-terminal" evidence="7">
    <location>
        <begin position="60"/>
        <end position="174"/>
    </location>
</feature>
<comment type="caution">
    <text evidence="8">The sequence shown here is derived from an EMBL/GenBank/DDBJ whole genome shotgun (WGS) entry which is preliminary data.</text>
</comment>
<dbReference type="PANTHER" id="PTHR46795:SF3">
    <property type="entry name" value="ABC TRANSPORTER PERMEASE"/>
    <property type="match status" value="1"/>
</dbReference>
<keyword evidence="9" id="KW-1185">Reference proteome</keyword>
<comment type="similarity">
    <text evidence="6">Belongs to the ABC-4 integral membrane protein family.</text>
</comment>
<name>A0A6L5X6G6_9FIRM</name>
<feature type="transmembrane region" description="Helical" evidence="6">
    <location>
        <begin position="56"/>
        <end position="77"/>
    </location>
</feature>
<feature type="transmembrane region" description="Helical" evidence="6">
    <location>
        <begin position="290"/>
        <end position="312"/>
    </location>
</feature>
<feature type="transmembrane region" description="Helical" evidence="6">
    <location>
        <begin position="566"/>
        <end position="585"/>
    </location>
</feature>